<accession>A0ABZ3CF50</accession>
<gene>
    <name evidence="1" type="ORF">RQP18_08450</name>
</gene>
<evidence type="ECO:0000313" key="2">
    <source>
        <dbReference type="Proteomes" id="UP001455384"/>
    </source>
</evidence>
<dbReference type="Proteomes" id="UP001455384">
    <property type="component" value="Chromosome"/>
</dbReference>
<keyword evidence="2" id="KW-1185">Reference proteome</keyword>
<protein>
    <submittedName>
        <fullName evidence="1">DUF6731 family protein</fullName>
    </submittedName>
</protein>
<dbReference type="RefSeq" id="WP_342387291.1">
    <property type="nucleotide sequence ID" value="NZ_CP138333.2"/>
</dbReference>
<dbReference type="EMBL" id="CP138333">
    <property type="protein sequence ID" value="WZX28712.1"/>
    <property type="molecule type" value="Genomic_DNA"/>
</dbReference>
<dbReference type="Pfam" id="PF20505">
    <property type="entry name" value="DUF6731"/>
    <property type="match status" value="1"/>
</dbReference>
<dbReference type="InterPro" id="IPR046618">
    <property type="entry name" value="DUF6731"/>
</dbReference>
<evidence type="ECO:0000313" key="1">
    <source>
        <dbReference type="EMBL" id="WZX28712.1"/>
    </source>
</evidence>
<sequence>MKRGKLRSRTKLVNINVFYSCTFEENEKYSYLSLKELFDTIKEEYEDDNEFKVVKSYNFDPIRIKSVDVSDITGYYHIIMERLDDRPLSKTTIYGDSTDLDLKENEYIGHEISILYDPAKNVMLVQRNISSLSPSGVEKFIDSLYFDYYEEFANFKLVATIDRRAKTKALNNDIYRKITLKVTGEDTDDLLLGVSGNNYEGVESVEIVISTNRAKDSKLDYSVSKRILENWVDHDKVEKLSVKTKETEDTPIEEIDLLKHSLKRTLKYSYQEGVELNAYRIYSDMENLYRNDDEAISLLV</sequence>
<organism evidence="1 2">
    <name type="scientific">Salinicoccus bachuensis</name>
    <dbReference type="NCBI Taxonomy" id="3136731"/>
    <lineage>
        <taxon>Bacteria</taxon>
        <taxon>Bacillati</taxon>
        <taxon>Bacillota</taxon>
        <taxon>Bacilli</taxon>
        <taxon>Bacillales</taxon>
        <taxon>Staphylococcaceae</taxon>
        <taxon>Salinicoccus</taxon>
    </lineage>
</organism>
<reference evidence="2" key="1">
    <citation type="submission" date="2023-10" db="EMBL/GenBank/DDBJ databases">
        <title>Genome analysis and identification of Salinococcus sp. Bachu38 nov., a PGPR from the rhizosphere of Tamarix.</title>
        <authorList>
            <person name="Liang Z."/>
            <person name="Zhang X."/>
            <person name="Jia J."/>
            <person name="Chen X."/>
            <person name="Wang Y."/>
            <person name="Wang Q."/>
            <person name="Wang R."/>
        </authorList>
    </citation>
    <scope>NUCLEOTIDE SEQUENCE [LARGE SCALE GENOMIC DNA]</scope>
    <source>
        <strain evidence="2">Bachu38</strain>
    </source>
</reference>
<proteinExistence type="predicted"/>
<name>A0ABZ3CF50_9STAP</name>